<proteinExistence type="predicted"/>
<dbReference type="InterPro" id="IPR004320">
    <property type="entry name" value="BPS1_pln"/>
</dbReference>
<gene>
    <name evidence="1" type="ORF">PHJA_001776100</name>
</gene>
<protein>
    <submittedName>
        <fullName evidence="1">Uncharacterized protein</fullName>
    </submittedName>
</protein>
<dbReference type="AlphaFoldDB" id="A0A830C9R7"/>
<keyword evidence="2" id="KW-1185">Reference proteome</keyword>
<dbReference type="OrthoDB" id="695739at2759"/>
<reference evidence="1" key="1">
    <citation type="submission" date="2020-07" db="EMBL/GenBank/DDBJ databases">
        <title>Ethylene signaling mediates host invasion by parasitic plants.</title>
        <authorList>
            <person name="Yoshida S."/>
        </authorList>
    </citation>
    <scope>NUCLEOTIDE SEQUENCE</scope>
    <source>
        <strain evidence="1">Okayama</strain>
    </source>
</reference>
<dbReference type="Proteomes" id="UP000653305">
    <property type="component" value="Unassembled WGS sequence"/>
</dbReference>
<dbReference type="GO" id="GO:0048364">
    <property type="term" value="P:root development"/>
    <property type="evidence" value="ECO:0007669"/>
    <property type="project" value="InterPro"/>
</dbReference>
<dbReference type="GO" id="GO:0048367">
    <property type="term" value="P:shoot system development"/>
    <property type="evidence" value="ECO:0007669"/>
    <property type="project" value="InterPro"/>
</dbReference>
<dbReference type="EMBL" id="BMAC01000432">
    <property type="protein sequence ID" value="GFP96320.1"/>
    <property type="molecule type" value="Genomic_DNA"/>
</dbReference>
<evidence type="ECO:0000313" key="2">
    <source>
        <dbReference type="Proteomes" id="UP000653305"/>
    </source>
</evidence>
<evidence type="ECO:0000313" key="1">
    <source>
        <dbReference type="EMBL" id="GFP96320.1"/>
    </source>
</evidence>
<dbReference type="Pfam" id="PF03087">
    <property type="entry name" value="BPS1"/>
    <property type="match status" value="1"/>
</dbReference>
<comment type="caution">
    <text evidence="1">The sequence shown here is derived from an EMBL/GenBank/DDBJ whole genome shotgun (WGS) entry which is preliminary data.</text>
</comment>
<accession>A0A830C9R7</accession>
<name>A0A830C9R7_9LAMI</name>
<organism evidence="1 2">
    <name type="scientific">Phtheirospermum japonicum</name>
    <dbReference type="NCBI Taxonomy" id="374723"/>
    <lineage>
        <taxon>Eukaryota</taxon>
        <taxon>Viridiplantae</taxon>
        <taxon>Streptophyta</taxon>
        <taxon>Embryophyta</taxon>
        <taxon>Tracheophyta</taxon>
        <taxon>Spermatophyta</taxon>
        <taxon>Magnoliopsida</taxon>
        <taxon>eudicotyledons</taxon>
        <taxon>Gunneridae</taxon>
        <taxon>Pentapetalae</taxon>
        <taxon>asterids</taxon>
        <taxon>lamiids</taxon>
        <taxon>Lamiales</taxon>
        <taxon>Orobanchaceae</taxon>
        <taxon>Orobanchaceae incertae sedis</taxon>
        <taxon>Phtheirospermum</taxon>
    </lineage>
</organism>
<sequence>MRLEEEFSVAQIAIWRTDESRITAHSKNLSRIAKEIRKLASINFISTEKLSNAPIDTPYDDEAEMIEAINDVLKVTVLVLALLFGGLSVSHAFRKPSSMGLSFGVKSKNVSVEGGNSRIRGYVFGESE</sequence>